<evidence type="ECO:0000256" key="1">
    <source>
        <dbReference type="SAM" id="Phobius"/>
    </source>
</evidence>
<feature type="transmembrane region" description="Helical" evidence="1">
    <location>
        <begin position="80"/>
        <end position="113"/>
    </location>
</feature>
<proteinExistence type="predicted"/>
<evidence type="ECO:0000313" key="2">
    <source>
        <dbReference type="EMBL" id="KAA5607324.1"/>
    </source>
</evidence>
<dbReference type="AlphaFoldDB" id="A0A5M6IGH3"/>
<evidence type="ECO:0000313" key="3">
    <source>
        <dbReference type="Proteomes" id="UP000324065"/>
    </source>
</evidence>
<dbReference type="RefSeq" id="WP_150060460.1">
    <property type="nucleotide sequence ID" value="NZ_JACHII010000001.1"/>
</dbReference>
<name>A0A5M6IGH3_9PROT</name>
<accession>A0A5M6IGH3</accession>
<reference evidence="2 3" key="1">
    <citation type="submission" date="2019-09" db="EMBL/GenBank/DDBJ databases">
        <title>Genome sequence of Roseospira marina, one of the more divergent members of the non-sulfur purple photosynthetic bacterial family, the Rhodospirillaceae.</title>
        <authorList>
            <person name="Meyer T."/>
            <person name="Kyndt J."/>
        </authorList>
    </citation>
    <scope>NUCLEOTIDE SEQUENCE [LARGE SCALE GENOMIC DNA]</scope>
    <source>
        <strain evidence="2 3">DSM 15113</strain>
    </source>
</reference>
<feature type="transmembrane region" description="Helical" evidence="1">
    <location>
        <begin position="42"/>
        <end position="60"/>
    </location>
</feature>
<keyword evidence="3" id="KW-1185">Reference proteome</keyword>
<dbReference type="EMBL" id="VWPJ01000001">
    <property type="protein sequence ID" value="KAA5607324.1"/>
    <property type="molecule type" value="Genomic_DNA"/>
</dbReference>
<evidence type="ECO:0008006" key="4">
    <source>
        <dbReference type="Google" id="ProtNLM"/>
    </source>
</evidence>
<gene>
    <name evidence="2" type="ORF">F1188_00710</name>
</gene>
<keyword evidence="1" id="KW-0812">Transmembrane</keyword>
<keyword evidence="1" id="KW-1133">Transmembrane helix</keyword>
<dbReference type="OrthoDB" id="5405464at2"/>
<dbReference type="Proteomes" id="UP000324065">
    <property type="component" value="Unassembled WGS sequence"/>
</dbReference>
<organism evidence="2 3">
    <name type="scientific">Roseospira marina</name>
    <dbReference type="NCBI Taxonomy" id="140057"/>
    <lineage>
        <taxon>Bacteria</taxon>
        <taxon>Pseudomonadati</taxon>
        <taxon>Pseudomonadota</taxon>
        <taxon>Alphaproteobacteria</taxon>
        <taxon>Rhodospirillales</taxon>
        <taxon>Rhodospirillaceae</taxon>
        <taxon>Roseospira</taxon>
    </lineage>
</organism>
<comment type="caution">
    <text evidence="2">The sequence shown here is derived from an EMBL/GenBank/DDBJ whole genome shotgun (WGS) entry which is preliminary data.</text>
</comment>
<sequence>MSQPLSSDSPITDRDRAARMMVFVLHGLFLVSVPLPFMTPVIGAILAFLTLVIGVALAYTSRLEAPPVWRTHFDEAIRTFWTFLLLQLVGVPLVGVLLIGVIPMTAGYVLLVFRATRGLLRAAKWLGV</sequence>
<protein>
    <recommendedName>
        <fullName evidence="4">Transmembrane protein</fullName>
    </recommendedName>
</protein>
<keyword evidence="1" id="KW-0472">Membrane</keyword>